<dbReference type="CDD" id="cd03784">
    <property type="entry name" value="GT1_Gtf-like"/>
    <property type="match status" value="1"/>
</dbReference>
<reference evidence="2 3" key="1">
    <citation type="submission" date="2024-09" db="EMBL/GenBank/DDBJ databases">
        <authorList>
            <person name="Sun Q."/>
            <person name="Mori K."/>
        </authorList>
    </citation>
    <scope>NUCLEOTIDE SEQUENCE [LARGE SCALE GENOMIC DNA]</scope>
    <source>
        <strain evidence="2 3">TBRC 7907</strain>
    </source>
</reference>
<dbReference type="Proteomes" id="UP001589693">
    <property type="component" value="Unassembled WGS sequence"/>
</dbReference>
<dbReference type="PANTHER" id="PTHR48050">
    <property type="entry name" value="STEROL 3-BETA-GLUCOSYLTRANSFERASE"/>
    <property type="match status" value="1"/>
</dbReference>
<evidence type="ECO:0000313" key="3">
    <source>
        <dbReference type="Proteomes" id="UP001589693"/>
    </source>
</evidence>
<dbReference type="RefSeq" id="WP_377850813.1">
    <property type="nucleotide sequence ID" value="NZ_JBHLZU010000006.1"/>
</dbReference>
<sequence length="415" mass="43878">MRIVIVTVGSRGDVAPYTGPALRLKEAGHEVVVSAQADFADMIGELGLGYRTMPGDTRALLESAEGREWSRNGTKLSSLKAQLDISKKLMDSVADGVLAAAEGADVLLLQRGALINGYLAGKALGIPTAALELFPGVPTAEFGLTGLGGKDLGRWGNWLLPRLALRVPTPIDGALKAFCARIGLPPMGIGRTRRMMFADQDYPVLHGFSRHVVPRPADWPRGTDVVGYWWPERPPGWTAPAELVDFIQAGPPPVFLGFGSMAPGEGERLSEVVTETVRRTGVRAVVQAGWSGLTATGDDVMCVESVPHDWLFPRMAAVVHHCGAGTTGAGVRAGVPVVPTPVLADQPFWANRLAKIGVSPGSVPFAELAAEPLAELVTKAVSDPAYRERAQSLAAKVRDEDGAAAVLRLVERIGG</sequence>
<name>A0ABV5ZU05_9PSEU</name>
<dbReference type="InterPro" id="IPR010610">
    <property type="entry name" value="EryCIII-like_C"/>
</dbReference>
<keyword evidence="3" id="KW-1185">Reference proteome</keyword>
<proteinExistence type="predicted"/>
<dbReference type="PANTHER" id="PTHR48050:SF13">
    <property type="entry name" value="STEROL 3-BETA-GLUCOSYLTRANSFERASE UGT80A2"/>
    <property type="match status" value="1"/>
</dbReference>
<organism evidence="2 3">
    <name type="scientific">Allokutzneria oryzae</name>
    <dbReference type="NCBI Taxonomy" id="1378989"/>
    <lineage>
        <taxon>Bacteria</taxon>
        <taxon>Bacillati</taxon>
        <taxon>Actinomycetota</taxon>
        <taxon>Actinomycetes</taxon>
        <taxon>Pseudonocardiales</taxon>
        <taxon>Pseudonocardiaceae</taxon>
        <taxon>Allokutzneria</taxon>
    </lineage>
</organism>
<dbReference type="Gene3D" id="3.40.50.2000">
    <property type="entry name" value="Glycogen Phosphorylase B"/>
    <property type="match status" value="2"/>
</dbReference>
<comment type="caution">
    <text evidence="2">The sequence shown here is derived from an EMBL/GenBank/DDBJ whole genome shotgun (WGS) entry which is preliminary data.</text>
</comment>
<gene>
    <name evidence="2" type="ORF">ACFFQA_06895</name>
</gene>
<dbReference type="EMBL" id="JBHLZU010000006">
    <property type="protein sequence ID" value="MFB9903658.1"/>
    <property type="molecule type" value="Genomic_DNA"/>
</dbReference>
<protein>
    <submittedName>
        <fullName evidence="2">Glycosyltransferase</fullName>
    </submittedName>
</protein>
<evidence type="ECO:0000313" key="2">
    <source>
        <dbReference type="EMBL" id="MFB9903658.1"/>
    </source>
</evidence>
<dbReference type="Pfam" id="PF06722">
    <property type="entry name" value="EryCIII-like_C"/>
    <property type="match status" value="1"/>
</dbReference>
<dbReference type="InterPro" id="IPR002213">
    <property type="entry name" value="UDP_glucos_trans"/>
</dbReference>
<dbReference type="InterPro" id="IPR050426">
    <property type="entry name" value="Glycosyltransferase_28"/>
</dbReference>
<evidence type="ECO:0000259" key="1">
    <source>
        <dbReference type="Pfam" id="PF06722"/>
    </source>
</evidence>
<feature type="domain" description="Erythromycin biosynthesis protein CIII-like C-terminal" evidence="1">
    <location>
        <begin position="291"/>
        <end position="397"/>
    </location>
</feature>
<dbReference type="SUPFAM" id="SSF53756">
    <property type="entry name" value="UDP-Glycosyltransferase/glycogen phosphorylase"/>
    <property type="match status" value="1"/>
</dbReference>
<accession>A0ABV5ZU05</accession>